<evidence type="ECO:0000313" key="1">
    <source>
        <dbReference type="EMBL" id="EMB16245.1"/>
    </source>
</evidence>
<protein>
    <submittedName>
        <fullName evidence="1">Uncharacterized protein</fullName>
    </submittedName>
</protein>
<keyword evidence="2" id="KW-1185">Reference proteome</keyword>
<sequence length="59" mass="6520">MVRRALFVAAVARVCVTRFRALVLIGAPAALNMVTFRSRIVFHRRGRLLASPVSGKRAL</sequence>
<name>M2AGJ5_9BACT</name>
<organism evidence="1 2">
    <name type="scientific">Rhodopirellula europaea 6C</name>
    <dbReference type="NCBI Taxonomy" id="1263867"/>
    <lineage>
        <taxon>Bacteria</taxon>
        <taxon>Pseudomonadati</taxon>
        <taxon>Planctomycetota</taxon>
        <taxon>Planctomycetia</taxon>
        <taxon>Pirellulales</taxon>
        <taxon>Pirellulaceae</taxon>
        <taxon>Rhodopirellula</taxon>
    </lineage>
</organism>
<proteinExistence type="predicted"/>
<evidence type="ECO:0000313" key="2">
    <source>
        <dbReference type="Proteomes" id="UP000011529"/>
    </source>
</evidence>
<dbReference type="AlphaFoldDB" id="M2AGJ5"/>
<dbReference type="Proteomes" id="UP000011529">
    <property type="component" value="Unassembled WGS sequence"/>
</dbReference>
<gene>
    <name evidence="1" type="ORF">RE6C_03026</name>
</gene>
<accession>M2AGJ5</accession>
<dbReference type="EMBL" id="ANMO01000123">
    <property type="protein sequence ID" value="EMB16245.1"/>
    <property type="molecule type" value="Genomic_DNA"/>
</dbReference>
<reference evidence="1" key="2">
    <citation type="journal article" date="2013" name="Mar. Genomics">
        <title>Expression of sulfatases in Rhodopirellula baltica and the diversity of sulfatases in the genus Rhodopirellula.</title>
        <authorList>
            <person name="Wegner C.E."/>
            <person name="Richter-Heitmann T."/>
            <person name="Klindworth A."/>
            <person name="Klockow C."/>
            <person name="Richter M."/>
            <person name="Achstetter T."/>
            <person name="Glockner F.O."/>
            <person name="Harder J."/>
        </authorList>
    </citation>
    <scope>NUCLEOTIDE SEQUENCE [LARGE SCALE GENOMIC DNA]</scope>
    <source>
        <strain evidence="1">6C</strain>
    </source>
</reference>
<reference evidence="1" key="1">
    <citation type="submission" date="2012-11" db="EMBL/GenBank/DDBJ databases">
        <title>Permanent draft genomes of Rhodopirellula europaea strain SH398 and 6C.</title>
        <authorList>
            <person name="Richter M."/>
            <person name="Richter-Heitmann T."/>
            <person name="Frank C."/>
            <person name="Harder J."/>
            <person name="Glockner F.O."/>
        </authorList>
    </citation>
    <scope>NUCLEOTIDE SEQUENCE</scope>
    <source>
        <strain evidence="1">6C</strain>
    </source>
</reference>
<comment type="caution">
    <text evidence="1">The sequence shown here is derived from an EMBL/GenBank/DDBJ whole genome shotgun (WGS) entry which is preliminary data.</text>
</comment>